<gene>
    <name evidence="3" type="ORF">BN8_00076</name>
</gene>
<evidence type="ECO:0000313" key="4">
    <source>
        <dbReference type="Proteomes" id="UP000009309"/>
    </source>
</evidence>
<keyword evidence="1" id="KW-0732">Signal</keyword>
<accession>I2GB88</accession>
<dbReference type="SUPFAM" id="SSF52833">
    <property type="entry name" value="Thioredoxin-like"/>
    <property type="match status" value="1"/>
</dbReference>
<dbReference type="EMBL" id="CAIT01000003">
    <property type="protein sequence ID" value="CCH51162.1"/>
    <property type="molecule type" value="Genomic_DNA"/>
</dbReference>
<feature type="domain" description="Thioredoxin" evidence="2">
    <location>
        <begin position="12"/>
        <end position="135"/>
    </location>
</feature>
<evidence type="ECO:0000256" key="1">
    <source>
        <dbReference type="ARBA" id="ARBA00022729"/>
    </source>
</evidence>
<dbReference type="InterPro" id="IPR051099">
    <property type="entry name" value="AGR/TXD"/>
</dbReference>
<dbReference type="PANTHER" id="PTHR15337">
    <property type="entry name" value="ANTERIOR GRADIENT PROTEIN-RELATED"/>
    <property type="match status" value="1"/>
</dbReference>
<organism evidence="3 4">
    <name type="scientific">Fibrisoma limi BUZ 3</name>
    <dbReference type="NCBI Taxonomy" id="1185876"/>
    <lineage>
        <taxon>Bacteria</taxon>
        <taxon>Pseudomonadati</taxon>
        <taxon>Bacteroidota</taxon>
        <taxon>Cytophagia</taxon>
        <taxon>Cytophagales</taxon>
        <taxon>Spirosomataceae</taxon>
        <taxon>Fibrisoma</taxon>
    </lineage>
</organism>
<dbReference type="eggNOG" id="COG1331">
    <property type="taxonomic scope" value="Bacteria"/>
</dbReference>
<reference evidence="3 4" key="1">
    <citation type="journal article" date="2012" name="J. Bacteriol.">
        <title>Genome Sequence of the Filamentous Bacterium Fibrisoma limi BUZ 3T.</title>
        <authorList>
            <person name="Filippini M."/>
            <person name="Qi W."/>
            <person name="Jaenicke S."/>
            <person name="Goesmann A."/>
            <person name="Smits T.H."/>
            <person name="Bagheri H.C."/>
        </authorList>
    </citation>
    <scope>NUCLEOTIDE SEQUENCE [LARGE SCALE GENOMIC DNA]</scope>
    <source>
        <strain evidence="4">BUZ 3T</strain>
    </source>
</reference>
<evidence type="ECO:0000313" key="3">
    <source>
        <dbReference type="EMBL" id="CCH51162.1"/>
    </source>
</evidence>
<dbReference type="PANTHER" id="PTHR15337:SF11">
    <property type="entry name" value="THIOREDOXIN DOMAIN-CONTAINING PROTEIN"/>
    <property type="match status" value="1"/>
</dbReference>
<dbReference type="InterPro" id="IPR036249">
    <property type="entry name" value="Thioredoxin-like_sf"/>
</dbReference>
<dbReference type="Pfam" id="PF13098">
    <property type="entry name" value="Thioredoxin_2"/>
    <property type="match status" value="1"/>
</dbReference>
<dbReference type="STRING" id="1185876.BN8_00076"/>
<dbReference type="RefSeq" id="WP_009279752.1">
    <property type="nucleotide sequence ID" value="NZ_CAIT01000003.1"/>
</dbReference>
<dbReference type="OrthoDB" id="645813at2"/>
<evidence type="ECO:0000259" key="2">
    <source>
        <dbReference type="PROSITE" id="PS51352"/>
    </source>
</evidence>
<keyword evidence="4" id="KW-1185">Reference proteome</keyword>
<dbReference type="InterPro" id="IPR012336">
    <property type="entry name" value="Thioredoxin-like_fold"/>
</dbReference>
<comment type="caution">
    <text evidence="3">The sequence shown here is derived from an EMBL/GenBank/DDBJ whole genome shotgun (WGS) entry which is preliminary data.</text>
</comment>
<dbReference type="AlphaFoldDB" id="I2GB88"/>
<dbReference type="Proteomes" id="UP000009309">
    <property type="component" value="Unassembled WGS sequence"/>
</dbReference>
<sequence>MKRLTLLFCLLLNPGHASESVGIRFFNGSWNAAMAEARRLHKPLFIDFHTHWCPPCHKMAREAFPNPAIGEKFNATFINYQVDAEIGEGPELARRFGVRSYPTALYLTAEGELVHRAVGYAGVNAMLTQVDQVLRMPTMRKFIRRQRRQAANLALPDATN</sequence>
<dbReference type="InterPro" id="IPR013766">
    <property type="entry name" value="Thioredoxin_domain"/>
</dbReference>
<dbReference type="PROSITE" id="PS51352">
    <property type="entry name" value="THIOREDOXIN_2"/>
    <property type="match status" value="1"/>
</dbReference>
<name>I2GB88_9BACT</name>
<dbReference type="CDD" id="cd02947">
    <property type="entry name" value="TRX_family"/>
    <property type="match status" value="1"/>
</dbReference>
<proteinExistence type="predicted"/>
<dbReference type="Gene3D" id="3.40.30.10">
    <property type="entry name" value="Glutaredoxin"/>
    <property type="match status" value="1"/>
</dbReference>
<protein>
    <submittedName>
        <fullName evidence="3">Thioredoxin domain protein</fullName>
    </submittedName>
</protein>